<feature type="binding site" evidence="1">
    <location>
        <position position="51"/>
    </location>
    <ligand>
        <name>Zn(2+)</name>
        <dbReference type="ChEBI" id="CHEBI:29105"/>
    </ligand>
</feature>
<dbReference type="Proteomes" id="UP000249218">
    <property type="component" value="Unassembled WGS sequence"/>
</dbReference>
<sequence length="207" mass="23771">MCEQLCRLCLSEDNLSFLFTNTEENYNFSHVLLVTTGLKIEPNDGLPQNICGKCKDDVHIALDLRNRSLQSETTLKQKYNSNPSSYNKNIVENSEIISNILENHDNSNENCEDYDNIDGFPELKVEIECDRIEDQNGGQTKWLPEGTVKKLTKKEKRQQYLDLVDGELDPEGPVRCKICKKTVSNWKCFISHAKLHLGFNFVCEVSY</sequence>
<dbReference type="SMART" id="SM00868">
    <property type="entry name" value="zf-AD"/>
    <property type="match status" value="1"/>
</dbReference>
<feature type="binding site" evidence="1">
    <location>
        <position position="6"/>
    </location>
    <ligand>
        <name>Zn(2+)</name>
        <dbReference type="ChEBI" id="CHEBI:29105"/>
    </ligand>
</feature>
<dbReference type="SUPFAM" id="SSF57716">
    <property type="entry name" value="Glucocorticoid receptor-like (DNA-binding domain)"/>
    <property type="match status" value="1"/>
</dbReference>
<evidence type="ECO:0000259" key="2">
    <source>
        <dbReference type="PROSITE" id="PS51915"/>
    </source>
</evidence>
<dbReference type="PROSITE" id="PS51915">
    <property type="entry name" value="ZAD"/>
    <property type="match status" value="1"/>
</dbReference>
<dbReference type="InterPro" id="IPR013087">
    <property type="entry name" value="Znf_C2H2_type"/>
</dbReference>
<name>A0A2W1BFI4_HELAM</name>
<dbReference type="GO" id="GO:0008270">
    <property type="term" value="F:zinc ion binding"/>
    <property type="evidence" value="ECO:0007669"/>
    <property type="project" value="UniProtKB-UniRule"/>
</dbReference>
<evidence type="ECO:0000256" key="1">
    <source>
        <dbReference type="PROSITE-ProRule" id="PRU01263"/>
    </source>
</evidence>
<dbReference type="Gene3D" id="3.40.1800.20">
    <property type="match status" value="1"/>
</dbReference>
<dbReference type="InterPro" id="IPR012934">
    <property type="entry name" value="Znf_AD"/>
</dbReference>
<dbReference type="PROSITE" id="PS00028">
    <property type="entry name" value="ZINC_FINGER_C2H2_1"/>
    <property type="match status" value="1"/>
</dbReference>
<evidence type="ECO:0000313" key="3">
    <source>
        <dbReference type="EMBL" id="PZC70423.1"/>
    </source>
</evidence>
<feature type="binding site" evidence="1">
    <location>
        <position position="54"/>
    </location>
    <ligand>
        <name>Zn(2+)</name>
        <dbReference type="ChEBI" id="CHEBI:29105"/>
    </ligand>
</feature>
<dbReference type="Pfam" id="PF07776">
    <property type="entry name" value="zf-AD"/>
    <property type="match status" value="1"/>
</dbReference>
<dbReference type="GO" id="GO:0005634">
    <property type="term" value="C:nucleus"/>
    <property type="evidence" value="ECO:0007669"/>
    <property type="project" value="InterPro"/>
</dbReference>
<keyword evidence="1" id="KW-0863">Zinc-finger</keyword>
<gene>
    <name evidence="3" type="primary">HaOG216362</name>
    <name evidence="3" type="ORF">B5X24_HaOG216362</name>
</gene>
<proteinExistence type="predicted"/>
<reference evidence="3 4" key="1">
    <citation type="journal article" date="2017" name="BMC Biol.">
        <title>Genomic innovations, transcriptional plasticity and gene loss underlying the evolution and divergence of two highly polyphagous and invasive Helicoverpa pest species.</title>
        <authorList>
            <person name="Pearce S.L."/>
            <person name="Clarke D.F."/>
            <person name="East P.D."/>
            <person name="Elfekih S."/>
            <person name="Gordon K.H."/>
            <person name="Jermiin L.S."/>
            <person name="McGaughran A."/>
            <person name="Oakeshott J.G."/>
            <person name="Papanikolaou A."/>
            <person name="Perera O.P."/>
            <person name="Rane R.V."/>
            <person name="Richards S."/>
            <person name="Tay W.T."/>
            <person name="Walsh T.K."/>
            <person name="Anderson A."/>
            <person name="Anderson C.J."/>
            <person name="Asgari S."/>
            <person name="Board P.G."/>
            <person name="Bretschneider A."/>
            <person name="Campbell P.M."/>
            <person name="Chertemps T."/>
            <person name="Christeller J.T."/>
            <person name="Coppin C.W."/>
            <person name="Downes S.J."/>
            <person name="Duan G."/>
            <person name="Farnsworth C.A."/>
            <person name="Good R.T."/>
            <person name="Han L.B."/>
            <person name="Han Y.C."/>
            <person name="Hatje K."/>
            <person name="Horne I."/>
            <person name="Huang Y.P."/>
            <person name="Hughes D.S."/>
            <person name="Jacquin-Joly E."/>
            <person name="James W."/>
            <person name="Jhangiani S."/>
            <person name="Kollmar M."/>
            <person name="Kuwar S.S."/>
            <person name="Li S."/>
            <person name="Liu N.Y."/>
            <person name="Maibeche M.T."/>
            <person name="Miller J.R."/>
            <person name="Montagne N."/>
            <person name="Perry T."/>
            <person name="Qu J."/>
            <person name="Song S.V."/>
            <person name="Sutton G.G."/>
            <person name="Vogel H."/>
            <person name="Walenz B.P."/>
            <person name="Xu W."/>
            <person name="Zhang H.J."/>
            <person name="Zou Z."/>
            <person name="Batterham P."/>
            <person name="Edwards O.R."/>
            <person name="Feyereisen R."/>
            <person name="Gibbs R.A."/>
            <person name="Heckel D.G."/>
            <person name="McGrath A."/>
            <person name="Robin C."/>
            <person name="Scherer S.E."/>
            <person name="Worley K.C."/>
            <person name="Wu Y.D."/>
        </authorList>
    </citation>
    <scope>NUCLEOTIDE SEQUENCE [LARGE SCALE GENOMIC DNA]</scope>
    <source>
        <strain evidence="3">Harm_GR_Male_#8</strain>
        <tissue evidence="3">Whole organism</tissue>
    </source>
</reference>
<feature type="domain" description="ZAD" evidence="2">
    <location>
        <begin position="4"/>
        <end position="78"/>
    </location>
</feature>
<protein>
    <recommendedName>
        <fullName evidence="2">ZAD domain-containing protein</fullName>
    </recommendedName>
</protein>
<dbReference type="EMBL" id="KZ150640">
    <property type="protein sequence ID" value="PZC70423.1"/>
    <property type="molecule type" value="Genomic_DNA"/>
</dbReference>
<keyword evidence="1" id="KW-0479">Metal-binding</keyword>
<feature type="binding site" evidence="1">
    <location>
        <position position="9"/>
    </location>
    <ligand>
        <name>Zn(2+)</name>
        <dbReference type="ChEBI" id="CHEBI:29105"/>
    </ligand>
</feature>
<evidence type="ECO:0000313" key="4">
    <source>
        <dbReference type="Proteomes" id="UP000249218"/>
    </source>
</evidence>
<keyword evidence="4" id="KW-1185">Reference proteome</keyword>
<keyword evidence="1" id="KW-0862">Zinc</keyword>
<organism evidence="3 4">
    <name type="scientific">Helicoverpa armigera</name>
    <name type="common">Cotton bollworm</name>
    <name type="synonym">Heliothis armigera</name>
    <dbReference type="NCBI Taxonomy" id="29058"/>
    <lineage>
        <taxon>Eukaryota</taxon>
        <taxon>Metazoa</taxon>
        <taxon>Ecdysozoa</taxon>
        <taxon>Arthropoda</taxon>
        <taxon>Hexapoda</taxon>
        <taxon>Insecta</taxon>
        <taxon>Pterygota</taxon>
        <taxon>Neoptera</taxon>
        <taxon>Endopterygota</taxon>
        <taxon>Lepidoptera</taxon>
        <taxon>Glossata</taxon>
        <taxon>Ditrysia</taxon>
        <taxon>Noctuoidea</taxon>
        <taxon>Noctuidae</taxon>
        <taxon>Heliothinae</taxon>
        <taxon>Helicoverpa</taxon>
    </lineage>
</organism>
<dbReference type="AlphaFoldDB" id="A0A2W1BFI4"/>
<accession>A0A2W1BFI4</accession>